<dbReference type="EMBL" id="UINC01115875">
    <property type="protein sequence ID" value="SVC87221.1"/>
    <property type="molecule type" value="Genomic_DNA"/>
</dbReference>
<proteinExistence type="predicted"/>
<name>A0A382QSA8_9ZZZZ</name>
<organism evidence="1">
    <name type="scientific">marine metagenome</name>
    <dbReference type="NCBI Taxonomy" id="408172"/>
    <lineage>
        <taxon>unclassified sequences</taxon>
        <taxon>metagenomes</taxon>
        <taxon>ecological metagenomes</taxon>
    </lineage>
</organism>
<accession>A0A382QSA8</accession>
<evidence type="ECO:0000313" key="1">
    <source>
        <dbReference type="EMBL" id="SVC87221.1"/>
    </source>
</evidence>
<evidence type="ECO:0008006" key="2">
    <source>
        <dbReference type="Google" id="ProtNLM"/>
    </source>
</evidence>
<sequence>MSVADKFKLGSESYPVEGTITSITNTPTGATANVTGKAGHYGKVYLTYNFLVNPKHDTQGSVTGIGRAITDDGEANEGIRNGVWTRDGHIMTVYSLDDVSDGLINFCVETWDFRDDSVKFEFSRVQK</sequence>
<protein>
    <recommendedName>
        <fullName evidence="2">DUF3224 domain-containing protein</fullName>
    </recommendedName>
</protein>
<gene>
    <name evidence="1" type="ORF">METZ01_LOCUS340075</name>
</gene>
<reference evidence="1" key="1">
    <citation type="submission" date="2018-05" db="EMBL/GenBank/DDBJ databases">
        <authorList>
            <person name="Lanie J.A."/>
            <person name="Ng W.-L."/>
            <person name="Kazmierczak K.M."/>
            <person name="Andrzejewski T.M."/>
            <person name="Davidsen T.M."/>
            <person name="Wayne K.J."/>
            <person name="Tettelin H."/>
            <person name="Glass J.I."/>
            <person name="Rusch D."/>
            <person name="Podicherti R."/>
            <person name="Tsui H.-C.T."/>
            <person name="Winkler M.E."/>
        </authorList>
    </citation>
    <scope>NUCLEOTIDE SEQUENCE</scope>
</reference>
<dbReference type="AlphaFoldDB" id="A0A382QSA8"/>